<dbReference type="PROSITE" id="PS50943">
    <property type="entry name" value="HTH_CROC1"/>
    <property type="match status" value="1"/>
</dbReference>
<organism evidence="2 3">
    <name type="scientific">Microvirga terrae</name>
    <dbReference type="NCBI Taxonomy" id="2740529"/>
    <lineage>
        <taxon>Bacteria</taxon>
        <taxon>Pseudomonadati</taxon>
        <taxon>Pseudomonadota</taxon>
        <taxon>Alphaproteobacteria</taxon>
        <taxon>Hyphomicrobiales</taxon>
        <taxon>Methylobacteriaceae</taxon>
        <taxon>Microvirga</taxon>
    </lineage>
</organism>
<sequence>MMSAKSPNRVDRHIGMKIRLQRCVIGLSPERLGKRLGITCQKLRKYENGQDRVGAGRLQDIAHALGVTASYLLEGQTHSALSAENRTAVQRFLETQEGMELASAFVKIENPALRRVLLDLIKAAISDKGSQT</sequence>
<dbReference type="Pfam" id="PF01381">
    <property type="entry name" value="HTH_3"/>
    <property type="match status" value="1"/>
</dbReference>
<dbReference type="EMBL" id="CP102845">
    <property type="protein sequence ID" value="UVF18881.1"/>
    <property type="molecule type" value="Genomic_DNA"/>
</dbReference>
<reference evidence="2" key="1">
    <citation type="submission" date="2022-08" db="EMBL/GenBank/DDBJ databases">
        <title>Microvirga terrae sp. nov., isolated from soil.</title>
        <authorList>
            <person name="Kim K.H."/>
            <person name="Seo Y.L."/>
            <person name="Kim J.M."/>
            <person name="Lee J.K."/>
            <person name="Han D.M."/>
            <person name="Jeon C.O."/>
        </authorList>
    </citation>
    <scope>NUCLEOTIDE SEQUENCE</scope>
    <source>
        <strain evidence="2">R24</strain>
    </source>
</reference>
<dbReference type="RefSeq" id="WP_173945737.1">
    <property type="nucleotide sequence ID" value="NZ_CP102845.1"/>
</dbReference>
<keyword evidence="3" id="KW-1185">Reference proteome</keyword>
<dbReference type="SMART" id="SM00530">
    <property type="entry name" value="HTH_XRE"/>
    <property type="match status" value="1"/>
</dbReference>
<accession>A0ABY5RNQ7</accession>
<feature type="domain" description="HTH cro/C1-type" evidence="1">
    <location>
        <begin position="18"/>
        <end position="72"/>
    </location>
</feature>
<dbReference type="InterPro" id="IPR010982">
    <property type="entry name" value="Lambda_DNA-bd_dom_sf"/>
</dbReference>
<evidence type="ECO:0000313" key="3">
    <source>
        <dbReference type="Proteomes" id="UP001017257"/>
    </source>
</evidence>
<gene>
    <name evidence="2" type="ORF">HPT29_020775</name>
</gene>
<name>A0ABY5RNQ7_9HYPH</name>
<evidence type="ECO:0000313" key="2">
    <source>
        <dbReference type="EMBL" id="UVF18881.1"/>
    </source>
</evidence>
<dbReference type="SUPFAM" id="SSF47413">
    <property type="entry name" value="lambda repressor-like DNA-binding domains"/>
    <property type="match status" value="1"/>
</dbReference>
<dbReference type="InterPro" id="IPR001387">
    <property type="entry name" value="Cro/C1-type_HTH"/>
</dbReference>
<protein>
    <submittedName>
        <fullName evidence="2">Helix-turn-helix domain-containing protein</fullName>
    </submittedName>
</protein>
<evidence type="ECO:0000259" key="1">
    <source>
        <dbReference type="PROSITE" id="PS50943"/>
    </source>
</evidence>
<dbReference type="Proteomes" id="UP001017257">
    <property type="component" value="Chromosome"/>
</dbReference>
<dbReference type="Gene3D" id="1.10.260.40">
    <property type="entry name" value="lambda repressor-like DNA-binding domains"/>
    <property type="match status" value="1"/>
</dbReference>
<proteinExistence type="predicted"/>
<dbReference type="CDD" id="cd00093">
    <property type="entry name" value="HTH_XRE"/>
    <property type="match status" value="1"/>
</dbReference>